<feature type="signal peptide" evidence="3">
    <location>
        <begin position="1"/>
        <end position="26"/>
    </location>
</feature>
<feature type="compositionally biased region" description="Low complexity" evidence="2">
    <location>
        <begin position="206"/>
        <end position="284"/>
    </location>
</feature>
<feature type="compositionally biased region" description="Low complexity" evidence="2">
    <location>
        <begin position="369"/>
        <end position="379"/>
    </location>
</feature>
<feature type="region of interest" description="Disordered" evidence="2">
    <location>
        <begin position="88"/>
        <end position="184"/>
    </location>
</feature>
<dbReference type="Proteomes" id="UP000193862">
    <property type="component" value="Unassembled WGS sequence"/>
</dbReference>
<reference evidence="5 6" key="1">
    <citation type="submission" date="2017-03" db="EMBL/GenBank/DDBJ databases">
        <authorList>
            <person name="Afonso C.L."/>
            <person name="Miller P.J."/>
            <person name="Scott M.A."/>
            <person name="Spackman E."/>
            <person name="Goraichik I."/>
            <person name="Dimitrov K.M."/>
            <person name="Suarez D.L."/>
            <person name="Swayne D.E."/>
        </authorList>
    </citation>
    <scope>NUCLEOTIDE SEQUENCE [LARGE SCALE GENOMIC DNA]</scope>
    <source>
        <strain evidence="5 6">CECT 8620</strain>
    </source>
</reference>
<dbReference type="RefSeq" id="WP_085836984.1">
    <property type="nucleotide sequence ID" value="NZ_FWFS01000008.1"/>
</dbReference>
<protein>
    <submittedName>
        <fullName evidence="5">Putative outer membrane lipoprotein</fullName>
    </submittedName>
</protein>
<evidence type="ECO:0000256" key="1">
    <source>
        <dbReference type="PROSITE-ProRule" id="PRU00473"/>
    </source>
</evidence>
<proteinExistence type="predicted"/>
<evidence type="ECO:0000313" key="6">
    <source>
        <dbReference type="Proteomes" id="UP000193862"/>
    </source>
</evidence>
<keyword evidence="6" id="KW-1185">Reference proteome</keyword>
<dbReference type="PANTHER" id="PTHR30329:SF21">
    <property type="entry name" value="LIPOPROTEIN YIAD-RELATED"/>
    <property type="match status" value="1"/>
</dbReference>
<evidence type="ECO:0000256" key="2">
    <source>
        <dbReference type="SAM" id="MobiDB-lite"/>
    </source>
</evidence>
<name>A0A1Y5SZ18_9RHOB</name>
<dbReference type="AlphaFoldDB" id="A0A1Y5SZ18"/>
<feature type="chain" id="PRO_5012757353" evidence="3">
    <location>
        <begin position="27"/>
        <end position="685"/>
    </location>
</feature>
<dbReference type="InterPro" id="IPR050330">
    <property type="entry name" value="Bact_OuterMem_StrucFunc"/>
</dbReference>
<keyword evidence="1" id="KW-0472">Membrane</keyword>
<sequence length="685" mass="70399">MTRTRLRSTTSTLLILSMAVPAPLLAQNIDAASAAAIEQELQTCAEVEPPCLTEDGMVMLLDGTTATPAEALDALGVALDPAAALTQAEGTDGAAEAEGQAEGQAAGQAAPAPEAAPAAEAAADPVPEAQPEVAPEAQPDATPEAQAAQTLDDAMASDAVDAQGTAETAAEPAPAEQSPAEAAEPMVDVGGAAKSDVVTPEEMTEPQEQPAQSEADTQALEDALAAEAEADTAAQSEMTTPEQPAEAEAAPQADAAPQDAAPQAAAETPADQAPANDAAANDTAAGEKTQAEMAAETPADAQALTEEELAAQAQAEADAQAASQEQPAAAAAANGEAEGETNVTDTVVNAEDVRTSDEDFTTSASGDVSAQAQGEAASESKNKGFFGNLSSTEKLLLGAAGVIAVGTILNNGDKVVSNSGDRMVVDRDGRLVVLKNDDTLIAQPGNEVRTETFSDGSSRTIVARDDGSQVITIRTADGQVLRRTRVLADGREVVLFDDTQTYEPVDVSTLPVVTRAPAVTYDTSEEALRAALAQAEETQFDRAYSLSQIRNIRAVRDLAPEVALENVTFASGSAAISPSEAEELSSLGRAMAARIAENPQEVFLIEGHTDAVGNATYNLALSDRRAESLALALTEYFDVPPENMVVQGYGEQYLKVRTAAAERENRRTGVRVITPLLGEAVASSQ</sequence>
<evidence type="ECO:0000259" key="4">
    <source>
        <dbReference type="PROSITE" id="PS51123"/>
    </source>
</evidence>
<feature type="compositionally biased region" description="Low complexity" evidence="2">
    <location>
        <begin position="299"/>
        <end position="342"/>
    </location>
</feature>
<feature type="region of interest" description="Disordered" evidence="2">
    <location>
        <begin position="197"/>
        <end position="380"/>
    </location>
</feature>
<keyword evidence="3" id="KW-0732">Signal</keyword>
<dbReference type="Pfam" id="PF00691">
    <property type="entry name" value="OmpA"/>
    <property type="match status" value="1"/>
</dbReference>
<dbReference type="InterPro" id="IPR036737">
    <property type="entry name" value="OmpA-like_sf"/>
</dbReference>
<feature type="domain" description="OmpA-like" evidence="4">
    <location>
        <begin position="556"/>
        <end position="676"/>
    </location>
</feature>
<keyword evidence="5" id="KW-0449">Lipoprotein</keyword>
<feature type="compositionally biased region" description="Low complexity" evidence="2">
    <location>
        <begin position="88"/>
        <end position="141"/>
    </location>
</feature>
<dbReference type="EMBL" id="FWFS01000008">
    <property type="protein sequence ID" value="SLN51995.1"/>
    <property type="molecule type" value="Genomic_DNA"/>
</dbReference>
<dbReference type="CDD" id="cd07185">
    <property type="entry name" value="OmpA_C-like"/>
    <property type="match status" value="1"/>
</dbReference>
<evidence type="ECO:0000313" key="5">
    <source>
        <dbReference type="EMBL" id="SLN51995.1"/>
    </source>
</evidence>
<gene>
    <name evidence="5" type="ORF">AQS8620_02258</name>
</gene>
<accession>A0A1Y5SZ18</accession>
<feature type="compositionally biased region" description="Low complexity" evidence="2">
    <location>
        <begin position="162"/>
        <end position="184"/>
    </location>
</feature>
<dbReference type="PROSITE" id="PS51123">
    <property type="entry name" value="OMPA_2"/>
    <property type="match status" value="1"/>
</dbReference>
<dbReference type="Gene3D" id="3.30.1330.60">
    <property type="entry name" value="OmpA-like domain"/>
    <property type="match status" value="1"/>
</dbReference>
<dbReference type="InterPro" id="IPR006665">
    <property type="entry name" value="OmpA-like"/>
</dbReference>
<organism evidence="5 6">
    <name type="scientific">Aquimixticola soesokkakensis</name>
    <dbReference type="NCBI Taxonomy" id="1519096"/>
    <lineage>
        <taxon>Bacteria</taxon>
        <taxon>Pseudomonadati</taxon>
        <taxon>Pseudomonadota</taxon>
        <taxon>Alphaproteobacteria</taxon>
        <taxon>Rhodobacterales</taxon>
        <taxon>Paracoccaceae</taxon>
        <taxon>Aquimixticola</taxon>
    </lineage>
</organism>
<dbReference type="PANTHER" id="PTHR30329">
    <property type="entry name" value="STATOR ELEMENT OF FLAGELLAR MOTOR COMPLEX"/>
    <property type="match status" value="1"/>
</dbReference>
<dbReference type="GO" id="GO:0016020">
    <property type="term" value="C:membrane"/>
    <property type="evidence" value="ECO:0007669"/>
    <property type="project" value="UniProtKB-UniRule"/>
</dbReference>
<evidence type="ECO:0000256" key="3">
    <source>
        <dbReference type="SAM" id="SignalP"/>
    </source>
</evidence>
<dbReference type="OrthoDB" id="9792021at2"/>
<dbReference type="SUPFAM" id="SSF103088">
    <property type="entry name" value="OmpA-like"/>
    <property type="match status" value="1"/>
</dbReference>